<proteinExistence type="predicted"/>
<dbReference type="GO" id="GO:0016787">
    <property type="term" value="F:hydrolase activity"/>
    <property type="evidence" value="ECO:0007669"/>
    <property type="project" value="UniProtKB-KW"/>
</dbReference>
<keyword evidence="1" id="KW-0547">Nucleotide-binding</keyword>
<dbReference type="GO" id="GO:0005524">
    <property type="term" value="F:ATP binding"/>
    <property type="evidence" value="ECO:0007669"/>
    <property type="project" value="UniProtKB-KW"/>
</dbReference>
<evidence type="ECO:0000256" key="4">
    <source>
        <dbReference type="ARBA" id="ARBA00022840"/>
    </source>
</evidence>
<dbReference type="GO" id="GO:0004386">
    <property type="term" value="F:helicase activity"/>
    <property type="evidence" value="ECO:0007669"/>
    <property type="project" value="UniProtKB-KW"/>
</dbReference>
<keyword evidence="4" id="KW-0067">ATP-binding</keyword>
<evidence type="ECO:0000256" key="1">
    <source>
        <dbReference type="ARBA" id="ARBA00022741"/>
    </source>
</evidence>
<dbReference type="Gene3D" id="3.40.50.300">
    <property type="entry name" value="P-loop containing nucleotide triphosphate hydrolases"/>
    <property type="match status" value="1"/>
</dbReference>
<name>A0AAE3EGK4_9SPIR</name>
<sequence length="955" mass="105610">MTNTAEQTTSFSPGSLVRVRNREWVVQTNDDPDLLKLRPLGGSDDDIQIIMPSLESTKVESATFPPPDSSTPGSYSSAILLRDALRLKLRSGAGPFRSFGHIAVEPRAYQLVPLLMALKMPVVRLLIADDVGIGKTIEAGLIVRELLDRGEISRFAVLCPPHLVEQWQSELLERFHIRAAAVTASSVARLEREIPPGESLFAHFPAVVVSLDYIKSESHRDHFLSGAPECIVVDEAHTCTMTGSGRQLRFALLKKLTADADRHLIMLTATPHSGDDDAFGNLLSLLNPAFSGLSSAGGSQSGTTGSDSLRADLALHFVQRRRIDIGEWQDNSIFPTRKVKDASYALTGEWGSFFDEVREYCYGIAQRAENEKGEKARMMWYATLALLRCISSSPAAAASALGTRLSGKQDSAGDLAEDEFSADERIDDGVGEELASNDLEPAARIDDPERTEELALLEGFLARSNSLRGPARDPKLAKLIKEVENLLKEKFRPVIFCRYIATAEYVAEELKKLLPKAVIDCVTGLLTSDERAEKVSLLSEEEQPILVATDCLSEGVNLQEGFNAVVHYDLAWNPTRHEQREGRVDRFGQESKEVRCIMLYGADNPVDGFIFNVILKKADTIKSKLGVLVPMPDNDRRMRFAVVKAALMKKGRSDYTQTTFDFGEDAELKDIVDSVNERWTDAMEKAKANRTVFAQRRLKPEDVIPEWNRQMAALGDSRDVERFVVEALTRLSAKPDRAGDHRYTIATAPLRPELRERLSSEGIEKTIPVSFEYPPAAGFRHVHRSHSLVSILADHLLETALSPEPSVASRSGAFETSTVDAVTTIYLLRVRHRISNESRANKAELMAEESVALAVAGRSNPVFIPGEEVEKLLDRHPESNLDLSAITREVQKSIDWYADNLALFTAEAERRAEILQADHTRVRSASNIKIGKTVVKPCLPPDLIGVYVLLPSGDI</sequence>
<dbReference type="InterPro" id="IPR057342">
    <property type="entry name" value="DEXDc_RapA"/>
</dbReference>
<reference evidence="7" key="1">
    <citation type="submission" date="2021-08" db="EMBL/GenBank/DDBJ databases">
        <title>Comparative analyses of Brucepasteria parasyntrophica and Teretinema zuelzerae.</title>
        <authorList>
            <person name="Song Y."/>
            <person name="Brune A."/>
        </authorList>
    </citation>
    <scope>NUCLEOTIDE SEQUENCE</scope>
    <source>
        <strain evidence="7">DSM 1903</strain>
    </source>
</reference>
<evidence type="ECO:0000313" key="8">
    <source>
        <dbReference type="Proteomes" id="UP001198163"/>
    </source>
</evidence>
<comment type="caution">
    <text evidence="7">The sequence shown here is derived from an EMBL/GenBank/DDBJ whole genome shotgun (WGS) entry which is preliminary data.</text>
</comment>
<dbReference type="Pfam" id="PF00176">
    <property type="entry name" value="SNF2-rel_dom"/>
    <property type="match status" value="1"/>
</dbReference>
<gene>
    <name evidence="7" type="ORF">K7J14_05325</name>
</gene>
<dbReference type="SMART" id="SM00487">
    <property type="entry name" value="DEXDc"/>
    <property type="match status" value="1"/>
</dbReference>
<evidence type="ECO:0000259" key="6">
    <source>
        <dbReference type="PROSITE" id="PS51194"/>
    </source>
</evidence>
<evidence type="ECO:0000259" key="5">
    <source>
        <dbReference type="PROSITE" id="PS51192"/>
    </source>
</evidence>
<dbReference type="PANTHER" id="PTHR45766">
    <property type="entry name" value="DNA ANNEALING HELICASE AND ENDONUCLEASE ZRANB3 FAMILY MEMBER"/>
    <property type="match status" value="1"/>
</dbReference>
<dbReference type="PANTHER" id="PTHR45766:SF6">
    <property type="entry name" value="SWI_SNF-RELATED MATRIX-ASSOCIATED ACTIN-DEPENDENT REGULATOR OF CHROMATIN SUBFAMILY A-LIKE PROTEIN 1"/>
    <property type="match status" value="1"/>
</dbReference>
<evidence type="ECO:0000256" key="2">
    <source>
        <dbReference type="ARBA" id="ARBA00022801"/>
    </source>
</evidence>
<evidence type="ECO:0000313" key="7">
    <source>
        <dbReference type="EMBL" id="MCD1654121.1"/>
    </source>
</evidence>
<dbReference type="CDD" id="cd18793">
    <property type="entry name" value="SF2_C_SNF"/>
    <property type="match status" value="1"/>
</dbReference>
<dbReference type="SUPFAM" id="SSF52540">
    <property type="entry name" value="P-loop containing nucleoside triphosphate hydrolases"/>
    <property type="match status" value="1"/>
</dbReference>
<feature type="domain" description="Helicase ATP-binding" evidence="5">
    <location>
        <begin position="116"/>
        <end position="289"/>
    </location>
</feature>
<dbReference type="Gene3D" id="3.40.50.10810">
    <property type="entry name" value="Tandem AAA-ATPase domain"/>
    <property type="match status" value="1"/>
</dbReference>
<feature type="domain" description="Helicase C-terminal" evidence="6">
    <location>
        <begin position="478"/>
        <end position="637"/>
    </location>
</feature>
<dbReference type="PROSITE" id="PS51192">
    <property type="entry name" value="HELICASE_ATP_BIND_1"/>
    <property type="match status" value="1"/>
</dbReference>
<dbReference type="EMBL" id="JAINWA010000001">
    <property type="protein sequence ID" value="MCD1654121.1"/>
    <property type="molecule type" value="Genomic_DNA"/>
</dbReference>
<dbReference type="AlphaFoldDB" id="A0AAE3EGK4"/>
<dbReference type="InterPro" id="IPR049730">
    <property type="entry name" value="SNF2/RAD54-like_C"/>
</dbReference>
<evidence type="ECO:0000256" key="3">
    <source>
        <dbReference type="ARBA" id="ARBA00022806"/>
    </source>
</evidence>
<dbReference type="CDD" id="cd18011">
    <property type="entry name" value="DEXDc_RapA"/>
    <property type="match status" value="1"/>
</dbReference>
<organism evidence="7 8">
    <name type="scientific">Teretinema zuelzerae</name>
    <dbReference type="NCBI Taxonomy" id="156"/>
    <lineage>
        <taxon>Bacteria</taxon>
        <taxon>Pseudomonadati</taxon>
        <taxon>Spirochaetota</taxon>
        <taxon>Spirochaetia</taxon>
        <taxon>Spirochaetales</taxon>
        <taxon>Treponemataceae</taxon>
        <taxon>Teretinema</taxon>
    </lineage>
</organism>
<dbReference type="InterPro" id="IPR038718">
    <property type="entry name" value="SNF2-like_sf"/>
</dbReference>
<dbReference type="Proteomes" id="UP001198163">
    <property type="component" value="Unassembled WGS sequence"/>
</dbReference>
<dbReference type="PROSITE" id="PS51194">
    <property type="entry name" value="HELICASE_CTER"/>
    <property type="match status" value="1"/>
</dbReference>
<protein>
    <submittedName>
        <fullName evidence="7">DEAD/DEAH box helicase</fullName>
    </submittedName>
</protein>
<dbReference type="SMART" id="SM00490">
    <property type="entry name" value="HELICc"/>
    <property type="match status" value="1"/>
</dbReference>
<dbReference type="RefSeq" id="WP_230754019.1">
    <property type="nucleotide sequence ID" value="NZ_JAINWA010000001.1"/>
</dbReference>
<keyword evidence="2" id="KW-0378">Hydrolase</keyword>
<dbReference type="Pfam" id="PF00271">
    <property type="entry name" value="Helicase_C"/>
    <property type="match status" value="1"/>
</dbReference>
<dbReference type="InterPro" id="IPR000330">
    <property type="entry name" value="SNF2_N"/>
</dbReference>
<dbReference type="InterPro" id="IPR014001">
    <property type="entry name" value="Helicase_ATP-bd"/>
</dbReference>
<keyword evidence="8" id="KW-1185">Reference proteome</keyword>
<accession>A0AAE3EGK4</accession>
<dbReference type="InterPro" id="IPR027417">
    <property type="entry name" value="P-loop_NTPase"/>
</dbReference>
<dbReference type="InterPro" id="IPR001650">
    <property type="entry name" value="Helicase_C-like"/>
</dbReference>
<keyword evidence="3 7" id="KW-0347">Helicase</keyword>